<dbReference type="RefSeq" id="WP_350350391.1">
    <property type="nucleotide sequence ID" value="NZ_CP158357.1"/>
</dbReference>
<protein>
    <submittedName>
        <fullName evidence="2">Uncharacterized protein</fullName>
    </submittedName>
</protein>
<dbReference type="EMBL" id="CP158357">
    <property type="protein sequence ID" value="XBX76811.1"/>
    <property type="molecule type" value="Genomic_DNA"/>
</dbReference>
<proteinExistence type="predicted"/>
<dbReference type="InterPro" id="IPR011009">
    <property type="entry name" value="Kinase-like_dom_sf"/>
</dbReference>
<accession>A0AAU7VRU0</accession>
<reference evidence="2" key="1">
    <citation type="submission" date="2024-06" db="EMBL/GenBank/DDBJ databases">
        <title>Draft genome sequence of Microbacterium sp. strain A8/3-1, isolated from Oxytropis tragacanthoides Fisch. ex DC. Root nodules in the Altai region of Russia.</title>
        <authorList>
            <person name="Sazanova A."/>
            <person name="Guro P."/>
            <person name="Kuznetsova I."/>
            <person name="Belimov A."/>
            <person name="Safronova V."/>
        </authorList>
    </citation>
    <scope>NUCLEOTIDE SEQUENCE</scope>
    <source>
        <strain evidence="2">A8/3-1</strain>
    </source>
</reference>
<dbReference type="AlphaFoldDB" id="A0AAU7VRU0"/>
<feature type="region of interest" description="Disordered" evidence="1">
    <location>
        <begin position="205"/>
        <end position="229"/>
    </location>
</feature>
<evidence type="ECO:0000256" key="1">
    <source>
        <dbReference type="SAM" id="MobiDB-lite"/>
    </source>
</evidence>
<gene>
    <name evidence="2" type="ORF">ABS642_12910</name>
</gene>
<feature type="compositionally biased region" description="Basic and acidic residues" evidence="1">
    <location>
        <begin position="209"/>
        <end position="229"/>
    </location>
</feature>
<sequence length="229" mass="24896">MATDPAAPLLSQLEPDADHRDAERLFREAGWQPCGAGDWAIALRSPDGEVVARISPFDPTGPYTAELYRDAAGTGQVPTLFAHRRLAGGGDLQIMEWLREANEADAVAFHALIADGTPEVAALVDSIRRIHARAQAELPWCGPLDENPSNVMRSGDDRLVLTDPYYADGPALYETAASDPDAVVASIPAEERRFMTEIPLTWSGPWPAESREGMRRRLDAADARRAPQG</sequence>
<evidence type="ECO:0000313" key="2">
    <source>
        <dbReference type="EMBL" id="XBX76811.1"/>
    </source>
</evidence>
<dbReference type="SUPFAM" id="SSF56112">
    <property type="entry name" value="Protein kinase-like (PK-like)"/>
    <property type="match status" value="1"/>
</dbReference>
<organism evidence="2">
    <name type="scientific">Microbacterium sp. A8/3-1</name>
    <dbReference type="NCBI Taxonomy" id="3160749"/>
    <lineage>
        <taxon>Bacteria</taxon>
        <taxon>Bacillati</taxon>
        <taxon>Actinomycetota</taxon>
        <taxon>Actinomycetes</taxon>
        <taxon>Micrococcales</taxon>
        <taxon>Microbacteriaceae</taxon>
        <taxon>Microbacterium</taxon>
    </lineage>
</organism>
<name>A0AAU7VRU0_9MICO</name>